<sequence>MEEKTLTEKESIEIISRMIQETKEGMQEGSGNMFLLWGYLSTIVSLMIYFGYNATGNTNIFWLWWLIPALGWPAMVYLLKKRKRRVVTYINRIVSYIWIVIGICSVLVPIGSILAPVPFPALFVAALLVNIGVAMTGLVIKYRLLIISGFSGILFSFSLLFVHGLSCILVFAAMFVVLMIIPGHALNAASRKTKKYGLCSEN</sequence>
<feature type="transmembrane region" description="Helical" evidence="1">
    <location>
        <begin position="121"/>
        <end position="139"/>
    </location>
</feature>
<accession>A0A1M5AYQ9</accession>
<protein>
    <submittedName>
        <fullName evidence="2">Uncharacterized protein</fullName>
    </submittedName>
</protein>
<evidence type="ECO:0000256" key="1">
    <source>
        <dbReference type="SAM" id="Phobius"/>
    </source>
</evidence>
<dbReference type="OrthoDB" id="1096547at2"/>
<feature type="transmembrane region" description="Helical" evidence="1">
    <location>
        <begin position="144"/>
        <end position="162"/>
    </location>
</feature>
<reference evidence="2 3" key="1">
    <citation type="submission" date="2016-11" db="EMBL/GenBank/DDBJ databases">
        <authorList>
            <person name="Jaros S."/>
            <person name="Januszkiewicz K."/>
            <person name="Wedrychowicz H."/>
        </authorList>
    </citation>
    <scope>NUCLEOTIDE SEQUENCE [LARGE SCALE GENOMIC DNA]</scope>
    <source>
        <strain evidence="2 3">DSM 26991</strain>
    </source>
</reference>
<keyword evidence="3" id="KW-1185">Reference proteome</keyword>
<dbReference type="AlphaFoldDB" id="A0A1M5AYQ9"/>
<dbReference type="STRING" id="1297750.SAMN05444405_107140"/>
<proteinExistence type="predicted"/>
<name>A0A1M5AYQ9_9BACE</name>
<evidence type="ECO:0000313" key="3">
    <source>
        <dbReference type="Proteomes" id="UP000184509"/>
    </source>
</evidence>
<dbReference type="EMBL" id="FQTV01000007">
    <property type="protein sequence ID" value="SHF35421.1"/>
    <property type="molecule type" value="Genomic_DNA"/>
</dbReference>
<feature type="transmembrane region" description="Helical" evidence="1">
    <location>
        <begin position="60"/>
        <end position="79"/>
    </location>
</feature>
<dbReference type="RefSeq" id="WP_073401186.1">
    <property type="nucleotide sequence ID" value="NZ_FQTV01000007.1"/>
</dbReference>
<keyword evidence="1" id="KW-1133">Transmembrane helix</keyword>
<gene>
    <name evidence="2" type="ORF">SAMN05444405_107140</name>
</gene>
<keyword evidence="1" id="KW-0812">Transmembrane</keyword>
<feature type="transmembrane region" description="Helical" evidence="1">
    <location>
        <begin position="93"/>
        <end position="115"/>
    </location>
</feature>
<feature type="transmembrane region" description="Helical" evidence="1">
    <location>
        <begin position="168"/>
        <end position="186"/>
    </location>
</feature>
<dbReference type="Proteomes" id="UP000184509">
    <property type="component" value="Unassembled WGS sequence"/>
</dbReference>
<evidence type="ECO:0000313" key="2">
    <source>
        <dbReference type="EMBL" id="SHF35421.1"/>
    </source>
</evidence>
<feature type="transmembrane region" description="Helical" evidence="1">
    <location>
        <begin position="34"/>
        <end position="54"/>
    </location>
</feature>
<keyword evidence="1" id="KW-0472">Membrane</keyword>
<organism evidence="2 3">
    <name type="scientific">Bacteroides luti</name>
    <dbReference type="NCBI Taxonomy" id="1297750"/>
    <lineage>
        <taxon>Bacteria</taxon>
        <taxon>Pseudomonadati</taxon>
        <taxon>Bacteroidota</taxon>
        <taxon>Bacteroidia</taxon>
        <taxon>Bacteroidales</taxon>
        <taxon>Bacteroidaceae</taxon>
        <taxon>Bacteroides</taxon>
    </lineage>
</organism>